<feature type="chain" id="PRO_5042125827" evidence="2">
    <location>
        <begin position="24"/>
        <end position="298"/>
    </location>
</feature>
<sequence length="298" mass="31874">MQSATVVALVAAFALQIPGLSHAAESGGRMGGDGFSAKRQEIAEENAFSRASVYEEPQYVPSYAAPAVYDGGYSSVDEDLEDLDVGVILILVVLIGLAVLVAGQSDGDGDNKAMTVVKVQVGLLGMARSLQLDLNRIAERADSGSEEGRHFILNETAVSLLRSPQYWASGGATSISAQNLDAAEEQYRAQEMGERRKIKKETLVNVNNRRSQAEAMHGDESSSGVNEFIVVTIIAAVEGSVPMPKVEGTAELEEALTCLSVPRPDQVVAVEVLWTPQDLNDTLTSDEVLQDYPTLFTL</sequence>
<comment type="caution">
    <text evidence="3">The sequence shown here is derived from an EMBL/GenBank/DDBJ whole genome shotgun (WGS) entry which is preliminary data.</text>
</comment>
<accession>A0AAE0BQY5</accession>
<evidence type="ECO:0000256" key="1">
    <source>
        <dbReference type="SAM" id="Phobius"/>
    </source>
</evidence>
<keyword evidence="1" id="KW-1133">Transmembrane helix</keyword>
<feature type="transmembrane region" description="Helical" evidence="1">
    <location>
        <begin position="85"/>
        <end position="103"/>
    </location>
</feature>
<proteinExistence type="predicted"/>
<protein>
    <submittedName>
        <fullName evidence="3">Uncharacterized protein</fullName>
    </submittedName>
</protein>
<name>A0AAE0BQY5_9CHLO</name>
<evidence type="ECO:0000313" key="3">
    <source>
        <dbReference type="EMBL" id="KAK3240260.1"/>
    </source>
</evidence>
<dbReference type="InterPro" id="IPR010903">
    <property type="entry name" value="DUF1517"/>
</dbReference>
<dbReference type="EMBL" id="LGRX02033695">
    <property type="protein sequence ID" value="KAK3240260.1"/>
    <property type="molecule type" value="Genomic_DNA"/>
</dbReference>
<dbReference type="AlphaFoldDB" id="A0AAE0BQY5"/>
<gene>
    <name evidence="3" type="ORF">CYMTET_49890</name>
</gene>
<dbReference type="PIRSF" id="PIRSF037221">
    <property type="entry name" value="DUF1517"/>
    <property type="match status" value="1"/>
</dbReference>
<keyword evidence="4" id="KW-1185">Reference proteome</keyword>
<dbReference type="Proteomes" id="UP001190700">
    <property type="component" value="Unassembled WGS sequence"/>
</dbReference>
<keyword evidence="1" id="KW-0472">Membrane</keyword>
<evidence type="ECO:0000313" key="4">
    <source>
        <dbReference type="Proteomes" id="UP001190700"/>
    </source>
</evidence>
<keyword evidence="1" id="KW-0812">Transmembrane</keyword>
<dbReference type="InterPro" id="IPR053023">
    <property type="entry name" value="FLAP_modulator"/>
</dbReference>
<organism evidence="3 4">
    <name type="scientific">Cymbomonas tetramitiformis</name>
    <dbReference type="NCBI Taxonomy" id="36881"/>
    <lineage>
        <taxon>Eukaryota</taxon>
        <taxon>Viridiplantae</taxon>
        <taxon>Chlorophyta</taxon>
        <taxon>Pyramimonadophyceae</taxon>
        <taxon>Pyramimonadales</taxon>
        <taxon>Pyramimonadaceae</taxon>
        <taxon>Cymbomonas</taxon>
    </lineage>
</organism>
<dbReference type="PANTHER" id="PTHR33975:SF2">
    <property type="entry name" value="MYELIN-ASSOCIATED OLIGODENDROCYTE BASIC PROTEIN"/>
    <property type="match status" value="1"/>
</dbReference>
<dbReference type="PANTHER" id="PTHR33975">
    <property type="entry name" value="MYELIN-ASSOCIATED OLIGODENDROCYTE BASIC PROTEIN"/>
    <property type="match status" value="1"/>
</dbReference>
<feature type="signal peptide" evidence="2">
    <location>
        <begin position="1"/>
        <end position="23"/>
    </location>
</feature>
<dbReference type="Pfam" id="PF07466">
    <property type="entry name" value="DUF1517"/>
    <property type="match status" value="1"/>
</dbReference>
<evidence type="ECO:0000256" key="2">
    <source>
        <dbReference type="SAM" id="SignalP"/>
    </source>
</evidence>
<reference evidence="3 4" key="1">
    <citation type="journal article" date="2015" name="Genome Biol. Evol.">
        <title>Comparative Genomics of a Bacterivorous Green Alga Reveals Evolutionary Causalities and Consequences of Phago-Mixotrophic Mode of Nutrition.</title>
        <authorList>
            <person name="Burns J.A."/>
            <person name="Paasch A."/>
            <person name="Narechania A."/>
            <person name="Kim E."/>
        </authorList>
    </citation>
    <scope>NUCLEOTIDE SEQUENCE [LARGE SCALE GENOMIC DNA]</scope>
    <source>
        <strain evidence="3 4">PLY_AMNH</strain>
    </source>
</reference>
<keyword evidence="2" id="KW-0732">Signal</keyword>